<evidence type="ECO:0000313" key="2">
    <source>
        <dbReference type="Proteomes" id="UP001060336"/>
    </source>
</evidence>
<organism evidence="1 2">
    <name type="scientific">Nisaea acidiphila</name>
    <dbReference type="NCBI Taxonomy" id="1862145"/>
    <lineage>
        <taxon>Bacteria</taxon>
        <taxon>Pseudomonadati</taxon>
        <taxon>Pseudomonadota</taxon>
        <taxon>Alphaproteobacteria</taxon>
        <taxon>Rhodospirillales</taxon>
        <taxon>Thalassobaculaceae</taxon>
        <taxon>Nisaea</taxon>
    </lineage>
</organism>
<gene>
    <name evidence="1" type="ORF">NUH88_05515</name>
</gene>
<dbReference type="Proteomes" id="UP001060336">
    <property type="component" value="Chromosome"/>
</dbReference>
<proteinExistence type="predicted"/>
<dbReference type="RefSeq" id="WP_257770455.1">
    <property type="nucleotide sequence ID" value="NZ_CP102480.1"/>
</dbReference>
<name>A0A9J7ATV9_9PROT</name>
<evidence type="ECO:0000313" key="1">
    <source>
        <dbReference type="EMBL" id="UUX51147.1"/>
    </source>
</evidence>
<sequence length="109" mass="12495">MDRDSPPNWNFFGTVERLIKATESLLDQHAGHGGVDCDLARNMITRLTVIMEDAAIYTTREDKERRDALEARLKSIRDRLDVVDKPSERIRAERLMLGGNRTQFGRVPV</sequence>
<protein>
    <submittedName>
        <fullName evidence="1">Uncharacterized protein</fullName>
    </submittedName>
</protein>
<accession>A0A9J7ATV9</accession>
<keyword evidence="2" id="KW-1185">Reference proteome</keyword>
<dbReference type="KEGG" id="naci:NUH88_05515"/>
<dbReference type="EMBL" id="CP102480">
    <property type="protein sequence ID" value="UUX51147.1"/>
    <property type="molecule type" value="Genomic_DNA"/>
</dbReference>
<reference evidence="1" key="1">
    <citation type="submission" date="2022-08" db="EMBL/GenBank/DDBJ databases">
        <title>Nisaea acidiphila sp. nov., isolated from a marine algal debris and emended description of the genus Nisaea Urios et al. 2008.</title>
        <authorList>
            <person name="Kwon K."/>
        </authorList>
    </citation>
    <scope>NUCLEOTIDE SEQUENCE</scope>
    <source>
        <strain evidence="1">MEBiC11861</strain>
    </source>
</reference>
<dbReference type="AlphaFoldDB" id="A0A9J7ATV9"/>